<dbReference type="PANTHER" id="PTHR13483:SF3">
    <property type="entry name" value="BOX C_D SNORNA PROTEIN 1"/>
    <property type="match status" value="1"/>
</dbReference>
<keyword evidence="1" id="KW-0597">Phosphoprotein</keyword>
<comment type="similarity">
    <text evidence="6">Belongs to the BCD1 family.</text>
</comment>
<dbReference type="PROSITE" id="PS51083">
    <property type="entry name" value="ZF_HIT"/>
    <property type="match status" value="1"/>
</dbReference>
<dbReference type="Proteomes" id="UP001556367">
    <property type="component" value="Unassembled WGS sequence"/>
</dbReference>
<dbReference type="CDD" id="cd23023">
    <property type="entry name" value="zf-HIT_BCD1"/>
    <property type="match status" value="1"/>
</dbReference>
<evidence type="ECO:0000256" key="6">
    <source>
        <dbReference type="ARBA" id="ARBA00049654"/>
    </source>
</evidence>
<dbReference type="SUPFAM" id="SSF144232">
    <property type="entry name" value="HIT/MYND zinc finger-like"/>
    <property type="match status" value="1"/>
</dbReference>
<dbReference type="InterPro" id="IPR051639">
    <property type="entry name" value="BCD1"/>
</dbReference>
<evidence type="ECO:0000256" key="1">
    <source>
        <dbReference type="ARBA" id="ARBA00022553"/>
    </source>
</evidence>
<evidence type="ECO:0000313" key="10">
    <source>
        <dbReference type="EMBL" id="KAL0949900.1"/>
    </source>
</evidence>
<feature type="region of interest" description="Disordered" evidence="8">
    <location>
        <begin position="113"/>
        <end position="142"/>
    </location>
</feature>
<organism evidence="10 11">
    <name type="scientific">Hohenbuehelia grisea</name>
    <dbReference type="NCBI Taxonomy" id="104357"/>
    <lineage>
        <taxon>Eukaryota</taxon>
        <taxon>Fungi</taxon>
        <taxon>Dikarya</taxon>
        <taxon>Basidiomycota</taxon>
        <taxon>Agaricomycotina</taxon>
        <taxon>Agaricomycetes</taxon>
        <taxon>Agaricomycetidae</taxon>
        <taxon>Agaricales</taxon>
        <taxon>Pleurotineae</taxon>
        <taxon>Pleurotaceae</taxon>
        <taxon>Hohenbuehelia</taxon>
    </lineage>
</organism>
<dbReference type="PANTHER" id="PTHR13483">
    <property type="entry name" value="BOX C_D SNORNA PROTEIN 1-RELATED"/>
    <property type="match status" value="1"/>
</dbReference>
<proteinExistence type="inferred from homology"/>
<sequence>MVTDALQSIQLEPDQPEASSSSTLRPVCFICHTQSAIYTCPRCTTRTCSLPCSNTHKTTTGCTGQRDKVAYVPMNEYGYGTMMNDYVFLEDLGRKAGEWGKDIARSGYSTVGTGARGRGMDSRGRGRGHLGRGAGAGARPGRTKRDILKLQLELRDIDVELLPNGMERRKLNQSVWDFKKQTAFLTIQFKFHPPRDPTAPSSQACGPSFSLVTHRNNMETSLLKIIQTQVSERAKSRKDSACPPWLSPFVCPDPDDADAFQPPCCVMRAPAVVTRPSPRGHHTSAPQAYFRLDPALKLSALLRHTSFVEFPTIEVHEEFSGPFVDASGEVADVEDTPSAPKRRKLNAKAGKAAIAGLLGGYGSEDDEDGSDSARTENVLSLLGGYQGSDGEDEEPAADTDGDLPAQVTVADAVIDEGDESEEEDVPLDPNVLLELIKSSRADHDLLVAADQDEKLDWNDSADEQE</sequence>
<gene>
    <name evidence="10" type="ORF">HGRIS_009929</name>
</gene>
<comment type="function">
    <text evidence="5">Required for box C/D snoRNAs accumulation involved in snoRNA processing, snoRNA transport to the nucleolus and ribosome biogenesis.</text>
</comment>
<keyword evidence="4" id="KW-0862">Zinc</keyword>
<dbReference type="EMBL" id="JASNQZ010000012">
    <property type="protein sequence ID" value="KAL0949900.1"/>
    <property type="molecule type" value="Genomic_DNA"/>
</dbReference>
<dbReference type="Pfam" id="PF04438">
    <property type="entry name" value="zf-HIT"/>
    <property type="match status" value="1"/>
</dbReference>
<evidence type="ECO:0000256" key="5">
    <source>
        <dbReference type="ARBA" id="ARBA00049598"/>
    </source>
</evidence>
<dbReference type="InterPro" id="IPR057721">
    <property type="entry name" value="BCD1_alpha/beta"/>
</dbReference>
<evidence type="ECO:0000256" key="8">
    <source>
        <dbReference type="SAM" id="MobiDB-lite"/>
    </source>
</evidence>
<name>A0ABR3J452_9AGAR</name>
<keyword evidence="11" id="KW-1185">Reference proteome</keyword>
<evidence type="ECO:0000256" key="3">
    <source>
        <dbReference type="ARBA" id="ARBA00022771"/>
    </source>
</evidence>
<dbReference type="Gene3D" id="3.30.60.190">
    <property type="match status" value="1"/>
</dbReference>
<protein>
    <recommendedName>
        <fullName evidence="9">HIT-type domain-containing protein</fullName>
    </recommendedName>
</protein>
<accession>A0ABR3J452</accession>
<keyword evidence="2" id="KW-0479">Metal-binding</keyword>
<evidence type="ECO:0000256" key="4">
    <source>
        <dbReference type="ARBA" id="ARBA00022833"/>
    </source>
</evidence>
<evidence type="ECO:0000256" key="7">
    <source>
        <dbReference type="PROSITE-ProRule" id="PRU00453"/>
    </source>
</evidence>
<feature type="domain" description="HIT-type" evidence="9">
    <location>
        <begin position="28"/>
        <end position="62"/>
    </location>
</feature>
<evidence type="ECO:0000256" key="2">
    <source>
        <dbReference type="ARBA" id="ARBA00022723"/>
    </source>
</evidence>
<keyword evidence="3 7" id="KW-0863">Zinc-finger</keyword>
<evidence type="ECO:0000313" key="11">
    <source>
        <dbReference type="Proteomes" id="UP001556367"/>
    </source>
</evidence>
<dbReference type="InterPro" id="IPR007529">
    <property type="entry name" value="Znf_HIT"/>
</dbReference>
<feature type="region of interest" description="Disordered" evidence="8">
    <location>
        <begin position="1"/>
        <end position="21"/>
    </location>
</feature>
<feature type="compositionally biased region" description="Polar residues" evidence="8">
    <location>
        <begin position="1"/>
        <end position="10"/>
    </location>
</feature>
<reference evidence="11" key="1">
    <citation type="submission" date="2024-06" db="EMBL/GenBank/DDBJ databases">
        <title>Multi-omics analyses provide insights into the biosynthesis of the anticancer antibiotic pleurotin in Hohenbuehelia grisea.</title>
        <authorList>
            <person name="Weaver J.A."/>
            <person name="Alberti F."/>
        </authorList>
    </citation>
    <scope>NUCLEOTIDE SEQUENCE [LARGE SCALE GENOMIC DNA]</scope>
    <source>
        <strain evidence="11">T-177</strain>
    </source>
</reference>
<feature type="compositionally biased region" description="Acidic residues" evidence="8">
    <location>
        <begin position="389"/>
        <end position="401"/>
    </location>
</feature>
<feature type="region of interest" description="Disordered" evidence="8">
    <location>
        <begin position="382"/>
        <end position="405"/>
    </location>
</feature>
<comment type="caution">
    <text evidence="10">The sequence shown here is derived from an EMBL/GenBank/DDBJ whole genome shotgun (WGS) entry which is preliminary data.</text>
</comment>
<dbReference type="Pfam" id="PF25790">
    <property type="entry name" value="BCD1"/>
    <property type="match status" value="1"/>
</dbReference>
<evidence type="ECO:0000259" key="9">
    <source>
        <dbReference type="PROSITE" id="PS51083"/>
    </source>
</evidence>